<dbReference type="AlphaFoldDB" id="A0A2X0NY77"/>
<dbReference type="EMBL" id="FQNC01000042">
    <property type="protein sequence ID" value="SGY39189.1"/>
    <property type="molecule type" value="Genomic_DNA"/>
</dbReference>
<protein>
    <submittedName>
        <fullName evidence="1">BQ5605_C003g02166 protein</fullName>
    </submittedName>
</protein>
<evidence type="ECO:0000313" key="1">
    <source>
        <dbReference type="EMBL" id="SGY39189.1"/>
    </source>
</evidence>
<name>A0A2X0NY77_9BASI</name>
<sequence length="196" mass="22588">MTRFNTTSRLITDLLSKLPWRSSDRSDLRCLDCGAQKGVCAHRRFSQKQLKKLCNEWKRRLHKLMLRERELEFARSLGMNYSWAGKTSDIALVRRSLIEAEFIFLQLHQALKWCQAQKTLQQVLLLEYNSICSPPPEALTGPTAYPPALKDLPYPLPEVPRSSRDYKAVVEAPPKFKSRESMVGPPRYSLAILGRE</sequence>
<evidence type="ECO:0000313" key="2">
    <source>
        <dbReference type="Proteomes" id="UP000249464"/>
    </source>
</evidence>
<gene>
    <name evidence="1" type="primary">BQ5605_C003g02166</name>
    <name evidence="1" type="ORF">BQ5605_C003G02166</name>
</gene>
<organism evidence="1 2">
    <name type="scientific">Microbotryum silenes-dioicae</name>
    <dbReference type="NCBI Taxonomy" id="796604"/>
    <lineage>
        <taxon>Eukaryota</taxon>
        <taxon>Fungi</taxon>
        <taxon>Dikarya</taxon>
        <taxon>Basidiomycota</taxon>
        <taxon>Pucciniomycotina</taxon>
        <taxon>Microbotryomycetes</taxon>
        <taxon>Microbotryales</taxon>
        <taxon>Microbotryaceae</taxon>
        <taxon>Microbotryum</taxon>
    </lineage>
</organism>
<keyword evidence="2" id="KW-1185">Reference proteome</keyword>
<proteinExistence type="predicted"/>
<dbReference type="Proteomes" id="UP000249464">
    <property type="component" value="Unassembled WGS sequence"/>
</dbReference>
<reference evidence="1 2" key="1">
    <citation type="submission" date="2016-11" db="EMBL/GenBank/DDBJ databases">
        <authorList>
            <person name="Jaros S."/>
            <person name="Januszkiewicz K."/>
            <person name="Wedrychowicz H."/>
        </authorList>
    </citation>
    <scope>NUCLEOTIDE SEQUENCE [LARGE SCALE GENOMIC DNA]</scope>
</reference>
<accession>A0A2X0NY77</accession>